<proteinExistence type="predicted"/>
<dbReference type="EMBL" id="BARV01027086">
    <property type="protein sequence ID" value="GAI33702.1"/>
    <property type="molecule type" value="Genomic_DNA"/>
</dbReference>
<organism evidence="1">
    <name type="scientific">marine sediment metagenome</name>
    <dbReference type="NCBI Taxonomy" id="412755"/>
    <lineage>
        <taxon>unclassified sequences</taxon>
        <taxon>metagenomes</taxon>
        <taxon>ecological metagenomes</taxon>
    </lineage>
</organism>
<evidence type="ECO:0000313" key="1">
    <source>
        <dbReference type="EMBL" id="GAI33702.1"/>
    </source>
</evidence>
<dbReference type="AlphaFoldDB" id="X1MPX5"/>
<gene>
    <name evidence="1" type="ORF">S06H3_43644</name>
</gene>
<accession>X1MPX5</accession>
<sequence length="146" mass="16396">TITGCLSLLGLIYLFGVWRGKVDGTLKALNKCMEQYPPAEAWVMTKTLWDTYVVEALHHRPDLAEHGSGFKLKKEGEDLIPDHMKTLLRRIPRNPYNSEAIATGYLVVKHIGLDLINDMAAQKELSVQETIAILSCFLDAQKEDIS</sequence>
<protein>
    <submittedName>
        <fullName evidence="1">Uncharacterized protein</fullName>
    </submittedName>
</protein>
<name>X1MPX5_9ZZZZ</name>
<feature type="non-terminal residue" evidence="1">
    <location>
        <position position="1"/>
    </location>
</feature>
<comment type="caution">
    <text evidence="1">The sequence shown here is derived from an EMBL/GenBank/DDBJ whole genome shotgun (WGS) entry which is preliminary data.</text>
</comment>
<reference evidence="1" key="1">
    <citation type="journal article" date="2014" name="Front. Microbiol.">
        <title>High frequency of phylogenetically diverse reductive dehalogenase-homologous genes in deep subseafloor sedimentary metagenomes.</title>
        <authorList>
            <person name="Kawai M."/>
            <person name="Futagami T."/>
            <person name="Toyoda A."/>
            <person name="Takaki Y."/>
            <person name="Nishi S."/>
            <person name="Hori S."/>
            <person name="Arai W."/>
            <person name="Tsubouchi T."/>
            <person name="Morono Y."/>
            <person name="Uchiyama I."/>
            <person name="Ito T."/>
            <person name="Fujiyama A."/>
            <person name="Inagaki F."/>
            <person name="Takami H."/>
        </authorList>
    </citation>
    <scope>NUCLEOTIDE SEQUENCE</scope>
    <source>
        <strain evidence="1">Expedition CK06-06</strain>
    </source>
</reference>